<comment type="similarity">
    <text evidence="5">Belongs to the GRAS family.</text>
</comment>
<dbReference type="AlphaFoldDB" id="A0A834CUU9"/>
<sequence length="619" mass="69380">MPFLVSFQKHCCIAFLCYFKTQRERERESSATSILPPSLVNDQALAHLRFRITKDIPSLNSRALKTTHFMSATKNIIMEEPEPNPTPDHILDWIEDSVSFFPSFLNDPYNSDDINGYQWWDESQDLIDSSTVTSLNTTATDTSTAPINPTIFNQPSPPDSSKKRKASDHPLPKPSQNHQNPRKNQSRRTRHADDGDAAVEEVVVVKKSVGNKKGTSKATGSNGNNGNKEGRWAEQLLNPCAAAISVGNMSRVQHLLCVLHELANHTGDANHRLAFHGLRALAQHLSITSTSSSSVGQTFASTDARFFQQSLLKFYEVSPWFAFPNNIANSSILQILAEEPDRSQNLHILDIGVSHGVQWPTLLEALTRRPGGPPPLVRITVIAATVENDQNKESPFSVGPPGDNLSSRLLSFAKFMNVNLQINRLDNHPLKSLSAQVINIAHDETLIVCAQFRLHHLNHKSPDERTEFLRLLRSMEPKGVILSENNMECSCKNCGDFATGFSRRVDYLWRFLDSTSSAFKGRESDDRRLMEGEAAKALTNWGEMNEGKEKWCERMRGVGFVGEMFGEDAIDGARALLRKYDSNWEMRPEEKDGCLGLWWKGQPVSFCSLWKMDMKTNGS</sequence>
<evidence type="ECO:0000313" key="8">
    <source>
        <dbReference type="Proteomes" id="UP000619265"/>
    </source>
</evidence>
<comment type="subcellular location">
    <subcellularLocation>
        <location evidence="1">Nucleus</location>
    </subcellularLocation>
</comment>
<dbReference type="PROSITE" id="PS50985">
    <property type="entry name" value="GRAS"/>
    <property type="match status" value="1"/>
</dbReference>
<name>A0A834CUU9_JUGRE</name>
<keyword evidence="4" id="KW-0539">Nucleus</keyword>
<keyword evidence="2" id="KW-0805">Transcription regulation</keyword>
<accession>A0A834CUU9</accession>
<evidence type="ECO:0000256" key="2">
    <source>
        <dbReference type="ARBA" id="ARBA00023015"/>
    </source>
</evidence>
<dbReference type="PANTHER" id="PTHR31636">
    <property type="entry name" value="OSJNBA0084A10.13 PROTEIN-RELATED"/>
    <property type="match status" value="1"/>
</dbReference>
<protein>
    <recommendedName>
        <fullName evidence="9">Nodulation-signaling pathway 1 protein-like</fullName>
    </recommendedName>
</protein>
<feature type="compositionally biased region" description="Basic residues" evidence="6">
    <location>
        <begin position="180"/>
        <end position="190"/>
    </location>
</feature>
<organism evidence="7 8">
    <name type="scientific">Juglans regia</name>
    <name type="common">English walnut</name>
    <dbReference type="NCBI Taxonomy" id="51240"/>
    <lineage>
        <taxon>Eukaryota</taxon>
        <taxon>Viridiplantae</taxon>
        <taxon>Streptophyta</taxon>
        <taxon>Embryophyta</taxon>
        <taxon>Tracheophyta</taxon>
        <taxon>Spermatophyta</taxon>
        <taxon>Magnoliopsida</taxon>
        <taxon>eudicotyledons</taxon>
        <taxon>Gunneridae</taxon>
        <taxon>Pentapetalae</taxon>
        <taxon>rosids</taxon>
        <taxon>fabids</taxon>
        <taxon>Fagales</taxon>
        <taxon>Juglandaceae</taxon>
        <taxon>Juglans</taxon>
    </lineage>
</organism>
<dbReference type="EMBL" id="LIHL02000007">
    <property type="protein sequence ID" value="KAF5466370.1"/>
    <property type="molecule type" value="Genomic_DNA"/>
</dbReference>
<feature type="compositionally biased region" description="Polar residues" evidence="6">
    <location>
        <begin position="218"/>
        <end position="227"/>
    </location>
</feature>
<keyword evidence="3" id="KW-0804">Transcription</keyword>
<dbReference type="Proteomes" id="UP000619265">
    <property type="component" value="Unassembled WGS sequence"/>
</dbReference>
<evidence type="ECO:0008006" key="9">
    <source>
        <dbReference type="Google" id="ProtNLM"/>
    </source>
</evidence>
<dbReference type="GO" id="GO:0005634">
    <property type="term" value="C:nucleus"/>
    <property type="evidence" value="ECO:0007669"/>
    <property type="project" value="UniProtKB-SubCell"/>
</dbReference>
<evidence type="ECO:0000256" key="3">
    <source>
        <dbReference type="ARBA" id="ARBA00023163"/>
    </source>
</evidence>
<evidence type="ECO:0000313" key="7">
    <source>
        <dbReference type="EMBL" id="KAF5466370.1"/>
    </source>
</evidence>
<feature type="compositionally biased region" description="Low complexity" evidence="6">
    <location>
        <begin position="200"/>
        <end position="217"/>
    </location>
</feature>
<feature type="compositionally biased region" description="Polar residues" evidence="6">
    <location>
        <begin position="145"/>
        <end position="154"/>
    </location>
</feature>
<gene>
    <name evidence="7" type="ORF">F2P56_016300</name>
</gene>
<feature type="region of interest" description="SAW" evidence="5">
    <location>
        <begin position="539"/>
        <end position="611"/>
    </location>
</feature>
<evidence type="ECO:0000256" key="6">
    <source>
        <dbReference type="SAM" id="MobiDB-lite"/>
    </source>
</evidence>
<dbReference type="Pfam" id="PF03514">
    <property type="entry name" value="GRAS"/>
    <property type="match status" value="1"/>
</dbReference>
<dbReference type="Gramene" id="Jr07_27510_p1">
    <property type="protein sequence ID" value="cds.Jr07_27510_p1"/>
    <property type="gene ID" value="Jr07_27510"/>
</dbReference>
<dbReference type="InterPro" id="IPR005202">
    <property type="entry name" value="TF_GRAS"/>
</dbReference>
<proteinExistence type="inferred from homology"/>
<reference evidence="7" key="1">
    <citation type="submission" date="2015-10" db="EMBL/GenBank/DDBJ databases">
        <authorList>
            <person name="Martinez-Garcia P.J."/>
            <person name="Crepeau M.W."/>
            <person name="Puiu D."/>
            <person name="Gonzalez-Ibeas D."/>
            <person name="Whalen J."/>
            <person name="Stevens K."/>
            <person name="Paul R."/>
            <person name="Butterfield T."/>
            <person name="Britton M."/>
            <person name="Reagan R."/>
            <person name="Chakraborty S."/>
            <person name="Walawage S.L."/>
            <person name="Vasquez-Gross H.A."/>
            <person name="Cardeno C."/>
            <person name="Famula R."/>
            <person name="Pratt K."/>
            <person name="Kuruganti S."/>
            <person name="Aradhya M.K."/>
            <person name="Leslie C.A."/>
            <person name="Dandekar A.M."/>
            <person name="Salzberg S.L."/>
            <person name="Wegrzyn J.L."/>
            <person name="Langley C.H."/>
            <person name="Neale D.B."/>
        </authorList>
    </citation>
    <scope>NUCLEOTIDE SEQUENCE</scope>
    <source>
        <tissue evidence="7">Leaves</tissue>
    </source>
</reference>
<comment type="caution">
    <text evidence="7">The sequence shown here is derived from an EMBL/GenBank/DDBJ whole genome shotgun (WGS) entry which is preliminary data.</text>
</comment>
<feature type="short sequence motif" description="VHIID" evidence="5">
    <location>
        <begin position="346"/>
        <end position="350"/>
    </location>
</feature>
<reference evidence="7" key="2">
    <citation type="submission" date="2020-03" db="EMBL/GenBank/DDBJ databases">
        <title>Walnut 2.0.</title>
        <authorList>
            <person name="Marrano A."/>
            <person name="Britton M."/>
            <person name="Zimin A.V."/>
            <person name="Zaini P.A."/>
            <person name="Workman R."/>
            <person name="Puiu D."/>
            <person name="Bianco L."/>
            <person name="Allen B.J."/>
            <person name="Troggio M."/>
            <person name="Leslie C.A."/>
            <person name="Timp W."/>
            <person name="Dendekar A."/>
            <person name="Salzberg S.L."/>
            <person name="Neale D.B."/>
        </authorList>
    </citation>
    <scope>NUCLEOTIDE SEQUENCE</scope>
    <source>
        <tissue evidence="7">Leaves</tissue>
    </source>
</reference>
<evidence type="ECO:0000256" key="5">
    <source>
        <dbReference type="PROSITE-ProRule" id="PRU01191"/>
    </source>
</evidence>
<evidence type="ECO:0000256" key="4">
    <source>
        <dbReference type="ARBA" id="ARBA00023242"/>
    </source>
</evidence>
<evidence type="ECO:0000256" key="1">
    <source>
        <dbReference type="ARBA" id="ARBA00004123"/>
    </source>
</evidence>
<comment type="caution">
    <text evidence="5">Lacks conserved residue(s) required for the propagation of feature annotation.</text>
</comment>
<feature type="region of interest" description="Disordered" evidence="6">
    <location>
        <begin position="137"/>
        <end position="230"/>
    </location>
</feature>